<accession>A0A9W5WUP4</accession>
<keyword evidence="2" id="KW-1185">Reference proteome</keyword>
<comment type="caution">
    <text evidence="1">The sequence shown here is derived from an EMBL/GenBank/DDBJ whole genome shotgun (WGS) entry which is preliminary data.</text>
</comment>
<reference evidence="1" key="1">
    <citation type="submission" date="2019-12" db="EMBL/GenBank/DDBJ databases">
        <title>Genome sequence of Babesia ovis.</title>
        <authorList>
            <person name="Yamagishi J."/>
            <person name="Sevinc F."/>
            <person name="Xuan X."/>
        </authorList>
    </citation>
    <scope>NUCLEOTIDE SEQUENCE</scope>
    <source>
        <strain evidence="1">Selcuk</strain>
    </source>
</reference>
<dbReference type="Proteomes" id="UP001057455">
    <property type="component" value="Unassembled WGS sequence"/>
</dbReference>
<dbReference type="EMBL" id="BLIY01000010">
    <property type="protein sequence ID" value="GFE54195.1"/>
    <property type="molecule type" value="Genomic_DNA"/>
</dbReference>
<dbReference type="AlphaFoldDB" id="A0A9W5WUP4"/>
<proteinExistence type="predicted"/>
<dbReference type="OrthoDB" id="364747at2759"/>
<evidence type="ECO:0000313" key="1">
    <source>
        <dbReference type="EMBL" id="GFE54195.1"/>
    </source>
</evidence>
<evidence type="ECO:0000313" key="2">
    <source>
        <dbReference type="Proteomes" id="UP001057455"/>
    </source>
</evidence>
<name>A0A9W5WUP4_BABOV</name>
<gene>
    <name evidence="1" type="ORF">BaOVIS_015990</name>
</gene>
<protein>
    <submittedName>
        <fullName evidence="1">Transcriptional adaptor ADA2, putative</fullName>
    </submittedName>
</protein>
<sequence>MAEPTSRDPLDLDMIDVIGFPINTQLEDDTETDHIVTTPVRKKQVNWRRRPLSNSLQRTHMFNFTTKTSREYRDLEVMYRIYDICTSMMIQDPESVYSLFLERLKTRVKLERRHDRLELLTAVLYYLDQRRANRTINVRDAICRLGTYFSGVNLRRFVKEISNICTELNIHSLPVVPNINLVRNMLDELVIELGNTFASVSEHHSLSHTSDVNKMLNEIYSMQLSQGAEAPTSSDGSSCYQPDDIAPTQDTATSIQSHIAQKPGLFNINPSRRKLLATTLNNNYDVIVDNSIRLIVFCQEHGLELKTDIMDPQSRKQFHCRKSFLASVISIVISMLGIRIHHGLMLHVWNIVRSSYYRYCDSILLLVSRVLIQKYHVAVNSKKLIYTFLKHILRKLDNDIVSQCAYSSEYKATVSDSVVAHNIEVSSEPDQESRVNCKSGDDNKVLMDNPGGIERTFNKRNGIMSSPHASINPGNSSPHSSLNLVNTGRPRECEGLPEVCFLKNVLGINQVHDDRIWKSSGGTHHGLEDNTNNSGMVNDYDFALNHSDDTSAGSNRIATTHTINKADTLELPAVSSIHRLTLMLAVALGALPKHSIIQKSYDSQFDRGLFKSLTYILQSFDLIQHDPGIKLYYESGKHRYSVQWKLNGRTKVSRFCVKKHGRQLAYLMAQIYMKAISVERNTVLRDIA</sequence>
<organism evidence="1 2">
    <name type="scientific">Babesia ovis</name>
    <dbReference type="NCBI Taxonomy" id="5869"/>
    <lineage>
        <taxon>Eukaryota</taxon>
        <taxon>Sar</taxon>
        <taxon>Alveolata</taxon>
        <taxon>Apicomplexa</taxon>
        <taxon>Aconoidasida</taxon>
        <taxon>Piroplasmida</taxon>
        <taxon>Babesiidae</taxon>
        <taxon>Babesia</taxon>
    </lineage>
</organism>